<sequence>MNDIGHGKRTQDEFLANIHKLVNKLVQEVPGQIADETTLNNSIQTQASEQAAEKEKLLIGKCPVCKTGNVTDRKTFYGCSNYKADTPCKFSIAKKIAGKTITKAIAKQLIDNGQTKELKGFKSKSGKDFSASLKVVNSKIEFSFNK</sequence>
<dbReference type="OrthoDB" id="9803554at2"/>
<proteinExistence type="predicted"/>
<evidence type="ECO:0000313" key="2">
    <source>
        <dbReference type="Proteomes" id="UP000030643"/>
    </source>
</evidence>
<dbReference type="STRING" id="1329250.WOSG25_110640"/>
<gene>
    <name evidence="1" type="ORF">WOSG25_110640</name>
</gene>
<dbReference type="Pfam" id="PF13342">
    <property type="entry name" value="Toprim_Crpt"/>
    <property type="match status" value="1"/>
</dbReference>
<dbReference type="InterPro" id="IPR025589">
    <property type="entry name" value="Toprim_C_rpt"/>
</dbReference>
<accession>A0A069D2D6</accession>
<dbReference type="Proteomes" id="UP000030643">
    <property type="component" value="Unassembled WGS sequence"/>
</dbReference>
<dbReference type="eggNOG" id="COG0550">
    <property type="taxonomic scope" value="Bacteria"/>
</dbReference>
<dbReference type="EMBL" id="DF820494">
    <property type="protein sequence ID" value="GAK31586.1"/>
    <property type="molecule type" value="Genomic_DNA"/>
</dbReference>
<organism evidence="1 2">
    <name type="scientific">Weissella oryzae (strain DSM 25784 / JCM 18191 / LMG 30913 / SG25)</name>
    <dbReference type="NCBI Taxonomy" id="1329250"/>
    <lineage>
        <taxon>Bacteria</taxon>
        <taxon>Bacillati</taxon>
        <taxon>Bacillota</taxon>
        <taxon>Bacilli</taxon>
        <taxon>Lactobacillales</taxon>
        <taxon>Lactobacillaceae</taxon>
        <taxon>Weissella</taxon>
    </lineage>
</organism>
<reference evidence="2" key="1">
    <citation type="journal article" date="2014" name="Genome Announc.">
        <title>Draft genome sequence of Weissella oryzae SG25T, isolated from fermented rice grains.</title>
        <authorList>
            <person name="Tanizawa Y."/>
            <person name="Fujisawa T."/>
            <person name="Mochizuki T."/>
            <person name="Kaminuma E."/>
            <person name="Suzuki Y."/>
            <person name="Nakamura Y."/>
            <person name="Tohno M."/>
        </authorList>
    </citation>
    <scope>NUCLEOTIDE SEQUENCE [LARGE SCALE GENOMIC DNA]</scope>
    <source>
        <strain evidence="2">DSM 25784 / JCM 18191 / LMG 30913 / SG25</strain>
    </source>
</reference>
<evidence type="ECO:0000313" key="1">
    <source>
        <dbReference type="EMBL" id="GAK31586.1"/>
    </source>
</evidence>
<keyword evidence="2" id="KW-1185">Reference proteome</keyword>
<protein>
    <recommendedName>
        <fullName evidence="3">DNA topoisomerase III</fullName>
    </recommendedName>
</protein>
<name>A0A069D2D6_WEIOS</name>
<dbReference type="AlphaFoldDB" id="A0A069D2D6"/>
<evidence type="ECO:0008006" key="3">
    <source>
        <dbReference type="Google" id="ProtNLM"/>
    </source>
</evidence>
<dbReference type="RefSeq" id="WP_027699545.1">
    <property type="nucleotide sequence ID" value="NZ_DF820494.1"/>
</dbReference>